<feature type="chain" id="PRO_5037370225" evidence="1">
    <location>
        <begin position="25"/>
        <end position="500"/>
    </location>
</feature>
<dbReference type="Proteomes" id="UP000612361">
    <property type="component" value="Unassembled WGS sequence"/>
</dbReference>
<gene>
    <name evidence="2" type="ORF">H8K47_17405</name>
</gene>
<feature type="signal peptide" evidence="1">
    <location>
        <begin position="1"/>
        <end position="24"/>
    </location>
</feature>
<proteinExistence type="predicted"/>
<organism evidence="2 3">
    <name type="scientific">Undibacterium rugosum</name>
    <dbReference type="NCBI Taxonomy" id="2762291"/>
    <lineage>
        <taxon>Bacteria</taxon>
        <taxon>Pseudomonadati</taxon>
        <taxon>Pseudomonadota</taxon>
        <taxon>Betaproteobacteria</taxon>
        <taxon>Burkholderiales</taxon>
        <taxon>Oxalobacteraceae</taxon>
        <taxon>Undibacterium</taxon>
    </lineage>
</organism>
<sequence>MKIKKSASLPLVIVCSLTFSHVHAQQANSSPEFEIVSKAAHVQFGFEKLNLPQNETMGLLGGAYLLRVNEAVEIGPAAYGAISGKRGGFFTGGAELAFRRHVFADVYGKAGLYAGGGGGGAAAVGGGLMLRPHIDLTWKSGRTEVGLSLSQVRFPNGHIRSNQAGLVVGFDTDFNYADSATAGRSFAGLGRGGIGFDRMQITGGVFQPRHGIADLGAKPYEGSLGYAGFRSEQFLSGNVLWGIEAGAAVKGGADGYAEILGGVAYEIPVFSESVHVGSRFSVGMGGGGKVPTGGGLIAKAGLYSKIDITPDVFFTLEGGLVDAPDGQFKAKYGTLNLGIVLDDVSRSRTDRTIRGMEWAASIQHYVKASRYSGGDQALSTMGLKINRDLNSGLFMSAQAHSGFSGNAGGYSVGLAGLGMRSENMAHGLGLSGEILAGAAGGGGVNSQGGAIVQSLGYLTYGLNRYTQLKFGVGRVKSLKGQLNSTIVDATISIPFGVPSK</sequence>
<evidence type="ECO:0000256" key="1">
    <source>
        <dbReference type="SAM" id="SignalP"/>
    </source>
</evidence>
<evidence type="ECO:0000313" key="2">
    <source>
        <dbReference type="EMBL" id="MBC3937137.1"/>
    </source>
</evidence>
<accession>A0A923I5Y5</accession>
<name>A0A923I5Y5_9BURK</name>
<dbReference type="EMBL" id="JACOGG010000033">
    <property type="protein sequence ID" value="MBC3937137.1"/>
    <property type="molecule type" value="Genomic_DNA"/>
</dbReference>
<reference evidence="2" key="1">
    <citation type="submission" date="2020-08" db="EMBL/GenBank/DDBJ databases">
        <title>Novel species isolated from subtropical streams in China.</title>
        <authorList>
            <person name="Lu H."/>
        </authorList>
    </citation>
    <scope>NUCLEOTIDE SEQUENCE</scope>
    <source>
        <strain evidence="2">CY7W</strain>
    </source>
</reference>
<keyword evidence="3" id="KW-1185">Reference proteome</keyword>
<protein>
    <submittedName>
        <fullName evidence="2">Uncharacterized protein</fullName>
    </submittedName>
</protein>
<dbReference type="RefSeq" id="WP_186882646.1">
    <property type="nucleotide sequence ID" value="NZ_JACOGG010000033.1"/>
</dbReference>
<keyword evidence="1" id="KW-0732">Signal</keyword>
<dbReference type="AlphaFoldDB" id="A0A923I5Y5"/>
<evidence type="ECO:0000313" key="3">
    <source>
        <dbReference type="Proteomes" id="UP000612361"/>
    </source>
</evidence>
<comment type="caution">
    <text evidence="2">The sequence shown here is derived from an EMBL/GenBank/DDBJ whole genome shotgun (WGS) entry which is preliminary data.</text>
</comment>